<dbReference type="CDD" id="cd00761">
    <property type="entry name" value="Glyco_tranf_GTA_type"/>
    <property type="match status" value="1"/>
</dbReference>
<dbReference type="GO" id="GO:0016758">
    <property type="term" value="F:hexosyltransferase activity"/>
    <property type="evidence" value="ECO:0007669"/>
    <property type="project" value="UniProtKB-ARBA"/>
</dbReference>
<comment type="caution">
    <text evidence="2">The sequence shown here is derived from an EMBL/GenBank/DDBJ whole genome shotgun (WGS) entry which is preliminary data.</text>
</comment>
<sequence length="312" mass="34729">MTSTDPAVSVVIPTLGRPSLKDAVESVLGQSSLPFEVVIGADTDEPLDLPEDERLVVVRCGPRGGGNAARAAAIRRAQGQFVALLDDDDQWQGHKLELQLARINEEGLSSDRPWVLSSRVMDTDGTLRPVKLISPGEHPLGYLFEKRGIRRGLGKFHTSTLIAPRWLFDAVPFDPAVKFNQDMTWYIQLLERFPETVFLHCPEPLAIVRRPEVMLVDGEATGSVSAGIQWRESAQWISTHMSDLEPRWRGDYALTDQLVRAMLSSKRSEHLRAFVAGFRGGRPGFWAVAYALAKLAQYNLKNLRYRIGGSVN</sequence>
<dbReference type="EMBL" id="SMZT01000004">
    <property type="protein sequence ID" value="TDL42433.1"/>
    <property type="molecule type" value="Genomic_DNA"/>
</dbReference>
<protein>
    <submittedName>
        <fullName evidence="2">Glycosyltransferase</fullName>
    </submittedName>
</protein>
<proteinExistence type="predicted"/>
<accession>A0A4R5YGK8</accession>
<dbReference type="GeneID" id="64347911"/>
<dbReference type="InterPro" id="IPR029044">
    <property type="entry name" value="Nucleotide-diphossugar_trans"/>
</dbReference>
<organism evidence="2 3">
    <name type="scientific">Kocuria rosea</name>
    <name type="common">Deinococcus erythromyxa</name>
    <name type="synonym">Micrococcus rubens</name>
    <dbReference type="NCBI Taxonomy" id="1275"/>
    <lineage>
        <taxon>Bacteria</taxon>
        <taxon>Bacillati</taxon>
        <taxon>Actinomycetota</taxon>
        <taxon>Actinomycetes</taxon>
        <taxon>Micrococcales</taxon>
        <taxon>Micrococcaceae</taxon>
        <taxon>Kocuria</taxon>
    </lineage>
</organism>
<keyword evidence="2" id="KW-0808">Transferase</keyword>
<dbReference type="InterPro" id="IPR001173">
    <property type="entry name" value="Glyco_trans_2-like"/>
</dbReference>
<name>A0A4R5YGK8_KOCRO</name>
<dbReference type="Proteomes" id="UP000295163">
    <property type="component" value="Unassembled WGS sequence"/>
</dbReference>
<evidence type="ECO:0000313" key="3">
    <source>
        <dbReference type="Proteomes" id="UP000295163"/>
    </source>
</evidence>
<dbReference type="AlphaFoldDB" id="A0A4R5YGK8"/>
<feature type="domain" description="Glycosyltransferase 2-like" evidence="1">
    <location>
        <begin position="9"/>
        <end position="109"/>
    </location>
</feature>
<evidence type="ECO:0000259" key="1">
    <source>
        <dbReference type="Pfam" id="PF00535"/>
    </source>
</evidence>
<dbReference type="Pfam" id="PF00535">
    <property type="entry name" value="Glycos_transf_2"/>
    <property type="match status" value="1"/>
</dbReference>
<evidence type="ECO:0000313" key="2">
    <source>
        <dbReference type="EMBL" id="TDL42433.1"/>
    </source>
</evidence>
<reference evidence="2 3" key="1">
    <citation type="submission" date="2019-03" db="EMBL/GenBank/DDBJ databases">
        <title>Genome Sequencing and Assembly of Various Microbes Isolated from Partially Reclaimed Soil and Acid Mine Drainage (AMD) Site.</title>
        <authorList>
            <person name="Steinbock B."/>
            <person name="Bechtold R."/>
            <person name="Sevigny J.L."/>
            <person name="Thomas D."/>
            <person name="Cuthill L.R."/>
            <person name="Aveiro Johannsen E.J."/>
            <person name="Thomas K."/>
            <person name="Ghosh A."/>
        </authorList>
    </citation>
    <scope>NUCLEOTIDE SEQUENCE [LARGE SCALE GENOMIC DNA]</scope>
    <source>
        <strain evidence="2 3">S-A3</strain>
    </source>
</reference>
<dbReference type="RefSeq" id="WP_133410541.1">
    <property type="nucleotide sequence ID" value="NZ_SMZT01000004.1"/>
</dbReference>
<dbReference type="PANTHER" id="PTHR22916">
    <property type="entry name" value="GLYCOSYLTRANSFERASE"/>
    <property type="match status" value="1"/>
</dbReference>
<gene>
    <name evidence="2" type="ORF">E2R59_10825</name>
</gene>
<dbReference type="Gene3D" id="3.90.550.10">
    <property type="entry name" value="Spore Coat Polysaccharide Biosynthesis Protein SpsA, Chain A"/>
    <property type="match status" value="1"/>
</dbReference>
<dbReference type="PANTHER" id="PTHR22916:SF3">
    <property type="entry name" value="UDP-GLCNAC:BETAGAL BETA-1,3-N-ACETYLGLUCOSAMINYLTRANSFERASE-LIKE PROTEIN 1"/>
    <property type="match status" value="1"/>
</dbReference>
<dbReference type="SUPFAM" id="SSF53448">
    <property type="entry name" value="Nucleotide-diphospho-sugar transferases"/>
    <property type="match status" value="1"/>
</dbReference>